<keyword evidence="1" id="KW-0732">Signal</keyword>
<proteinExistence type="predicted"/>
<feature type="signal peptide" evidence="1">
    <location>
        <begin position="1"/>
        <end position="22"/>
    </location>
</feature>
<dbReference type="EMBL" id="WQLB01000035">
    <property type="protein sequence ID" value="MVN88800.1"/>
    <property type="molecule type" value="Genomic_DNA"/>
</dbReference>
<organism evidence="2 3">
    <name type="scientific">Deinococcus arboris</name>
    <dbReference type="NCBI Taxonomy" id="2682977"/>
    <lineage>
        <taxon>Bacteria</taxon>
        <taxon>Thermotogati</taxon>
        <taxon>Deinococcota</taxon>
        <taxon>Deinococci</taxon>
        <taxon>Deinococcales</taxon>
        <taxon>Deinococcaceae</taxon>
        <taxon>Deinococcus</taxon>
    </lineage>
</organism>
<reference evidence="2 3" key="1">
    <citation type="submission" date="2019-12" db="EMBL/GenBank/DDBJ databases">
        <title>Deinococcus sp. HMF7620 Genome sequencing and assembly.</title>
        <authorList>
            <person name="Kang H."/>
            <person name="Kim H."/>
            <person name="Joh K."/>
        </authorList>
    </citation>
    <scope>NUCLEOTIDE SEQUENCE [LARGE SCALE GENOMIC DNA]</scope>
    <source>
        <strain evidence="2 3">HMF7620</strain>
    </source>
</reference>
<protein>
    <submittedName>
        <fullName evidence="2">Uncharacterized protein</fullName>
    </submittedName>
</protein>
<name>A0A7C9LX17_9DEIO</name>
<gene>
    <name evidence="2" type="ORF">GO986_18840</name>
</gene>
<evidence type="ECO:0000313" key="2">
    <source>
        <dbReference type="EMBL" id="MVN88800.1"/>
    </source>
</evidence>
<evidence type="ECO:0000313" key="3">
    <source>
        <dbReference type="Proteomes" id="UP000483286"/>
    </source>
</evidence>
<comment type="caution">
    <text evidence="2">The sequence shown here is derived from an EMBL/GenBank/DDBJ whole genome shotgun (WGS) entry which is preliminary data.</text>
</comment>
<evidence type="ECO:0000256" key="1">
    <source>
        <dbReference type="SAM" id="SignalP"/>
    </source>
</evidence>
<dbReference type="Proteomes" id="UP000483286">
    <property type="component" value="Unassembled WGS sequence"/>
</dbReference>
<sequence length="230" mass="24502">MFRTPRLIGALALASVGSVAWAEQYVLSTDFGLYQPATLKATLNGVQVALHHNANGSLDVTSLVKKGKNTLTVEWMPGKNTNSFNKSSLTFGARNGSQWKTLLNRVVQKGTAAGSTSFVFMGNPSAAPKPGKIVVSGKFSQSQPAEFEVALNGEVVASMNTDGNTDLTPFLKAGKNVVTVKYTPGKNTNSYAVSTLTVGQQVGDKWNSLLKWGLGHADTKPGSFTFPLYR</sequence>
<dbReference type="RefSeq" id="WP_157460939.1">
    <property type="nucleotide sequence ID" value="NZ_WQLB01000035.1"/>
</dbReference>
<keyword evidence="3" id="KW-1185">Reference proteome</keyword>
<feature type="chain" id="PRO_5028890897" evidence="1">
    <location>
        <begin position="23"/>
        <end position="230"/>
    </location>
</feature>
<accession>A0A7C9LX17</accession>
<dbReference type="AlphaFoldDB" id="A0A7C9LX17"/>